<evidence type="ECO:0000313" key="3">
    <source>
        <dbReference type="Proteomes" id="UP001239462"/>
    </source>
</evidence>
<gene>
    <name evidence="2" type="ORF">QTN89_18420</name>
</gene>
<dbReference type="RefSeq" id="WP_289164897.1">
    <property type="nucleotide sequence ID" value="NZ_JASZZN010000014.1"/>
</dbReference>
<dbReference type="Pfam" id="PF07963">
    <property type="entry name" value="N_methyl"/>
    <property type="match status" value="1"/>
</dbReference>
<evidence type="ECO:0000256" key="1">
    <source>
        <dbReference type="SAM" id="Phobius"/>
    </source>
</evidence>
<keyword evidence="3" id="KW-1185">Reference proteome</keyword>
<dbReference type="EMBL" id="JASZZN010000014">
    <property type="protein sequence ID" value="MDM4017430.1"/>
    <property type="molecule type" value="Genomic_DNA"/>
</dbReference>
<feature type="transmembrane region" description="Helical" evidence="1">
    <location>
        <begin position="20"/>
        <end position="41"/>
    </location>
</feature>
<proteinExistence type="predicted"/>
<keyword evidence="1" id="KW-0812">Transmembrane</keyword>
<keyword evidence="1" id="KW-0472">Membrane</keyword>
<dbReference type="Proteomes" id="UP001239462">
    <property type="component" value="Unassembled WGS sequence"/>
</dbReference>
<evidence type="ECO:0000313" key="2">
    <source>
        <dbReference type="EMBL" id="MDM4017430.1"/>
    </source>
</evidence>
<dbReference type="NCBIfam" id="TIGR02532">
    <property type="entry name" value="IV_pilin_GFxxxE"/>
    <property type="match status" value="1"/>
</dbReference>
<dbReference type="InterPro" id="IPR012902">
    <property type="entry name" value="N_methyl_site"/>
</dbReference>
<sequence length="171" mass="19594">MRLKESNRRPTRAAFTLIEILVVMSVLSSVMGGAIALTIVMQQSLKQSDENLVARQQLVRFADDFRNDFHRAQRHRFQSGTLTLEFGDEQPEVVYQIDSSSISRMVESDETKKKRQDSYVFGASFAIEPMSTEKAGTFGFRVTDSQNRQSGQRRSVQRPEFEIIAVRRLNQ</sequence>
<reference evidence="2 3" key="1">
    <citation type="submission" date="2023-06" db="EMBL/GenBank/DDBJ databases">
        <title>Roseiconus lacunae JC819 isolated from Gulf of Mannar region, Tamil Nadu.</title>
        <authorList>
            <person name="Pk S."/>
            <person name="Ch S."/>
            <person name="Ch V.R."/>
        </authorList>
    </citation>
    <scope>NUCLEOTIDE SEQUENCE [LARGE SCALE GENOMIC DNA]</scope>
    <source>
        <strain evidence="2 3">JC819</strain>
    </source>
</reference>
<accession>A0ABT7PLN9</accession>
<protein>
    <submittedName>
        <fullName evidence="2">Type II secretion system protein</fullName>
    </submittedName>
</protein>
<keyword evidence="1" id="KW-1133">Transmembrane helix</keyword>
<organism evidence="2 3">
    <name type="scientific">Roseiconus lacunae</name>
    <dbReference type="NCBI Taxonomy" id="2605694"/>
    <lineage>
        <taxon>Bacteria</taxon>
        <taxon>Pseudomonadati</taxon>
        <taxon>Planctomycetota</taxon>
        <taxon>Planctomycetia</taxon>
        <taxon>Pirellulales</taxon>
        <taxon>Pirellulaceae</taxon>
        <taxon>Roseiconus</taxon>
    </lineage>
</organism>
<name>A0ABT7PLN9_9BACT</name>
<comment type="caution">
    <text evidence="2">The sequence shown here is derived from an EMBL/GenBank/DDBJ whole genome shotgun (WGS) entry which is preliminary data.</text>
</comment>